<dbReference type="PROSITE" id="PS00745">
    <property type="entry name" value="RF_PROK_I"/>
    <property type="match status" value="1"/>
</dbReference>
<dbReference type="EMBL" id="GL349482">
    <property type="protein sequence ID" value="KNC53742.1"/>
    <property type="molecule type" value="Genomic_DNA"/>
</dbReference>
<reference evidence="3 4" key="1">
    <citation type="submission" date="2010-05" db="EMBL/GenBank/DDBJ databases">
        <title>The Genome Sequence of Thecamonas trahens ATCC 50062.</title>
        <authorList>
            <consortium name="The Broad Institute Genome Sequencing Platform"/>
            <person name="Russ C."/>
            <person name="Cuomo C."/>
            <person name="Shea T."/>
            <person name="Young S.K."/>
            <person name="Zeng Q."/>
            <person name="Koehrsen M."/>
            <person name="Haas B."/>
            <person name="Borodovsky M."/>
            <person name="Guigo R."/>
            <person name="Alvarado L."/>
            <person name="Berlin A."/>
            <person name="Bochicchio J."/>
            <person name="Borenstein D."/>
            <person name="Chapman S."/>
            <person name="Chen Z."/>
            <person name="Freedman E."/>
            <person name="Gellesch M."/>
            <person name="Goldberg J."/>
            <person name="Griggs A."/>
            <person name="Gujja S."/>
            <person name="Heilman E."/>
            <person name="Heiman D."/>
            <person name="Hepburn T."/>
            <person name="Howarth C."/>
            <person name="Jen D."/>
            <person name="Larson L."/>
            <person name="Mehta T."/>
            <person name="Park D."/>
            <person name="Pearson M."/>
            <person name="Roberts A."/>
            <person name="Saif S."/>
            <person name="Shenoy N."/>
            <person name="Sisk P."/>
            <person name="Stolte C."/>
            <person name="Sykes S."/>
            <person name="Thomson T."/>
            <person name="Walk T."/>
            <person name="White J."/>
            <person name="Yandava C."/>
            <person name="Burger G."/>
            <person name="Gray M.W."/>
            <person name="Holland P.W.H."/>
            <person name="King N."/>
            <person name="Lang F.B.F."/>
            <person name="Roger A.J."/>
            <person name="Ruiz-Trillo I."/>
            <person name="Lander E."/>
            <person name="Nusbaum C."/>
        </authorList>
    </citation>
    <scope>NUCLEOTIDE SEQUENCE [LARGE SCALE GENOMIC DNA]</scope>
    <source>
        <strain evidence="3 4">ATCC 50062</strain>
    </source>
</reference>
<organism evidence="3 4">
    <name type="scientific">Thecamonas trahens ATCC 50062</name>
    <dbReference type="NCBI Taxonomy" id="461836"/>
    <lineage>
        <taxon>Eukaryota</taxon>
        <taxon>Apusozoa</taxon>
        <taxon>Apusomonadida</taxon>
        <taxon>Apusomonadidae</taxon>
        <taxon>Thecamonas</taxon>
    </lineage>
</organism>
<dbReference type="Gene3D" id="3.30.70.1660">
    <property type="match status" value="1"/>
</dbReference>
<dbReference type="GeneID" id="25567913"/>
<dbReference type="PANTHER" id="PTHR43116:SF3">
    <property type="entry name" value="CLASS I PEPTIDE CHAIN RELEASE FACTOR"/>
    <property type="match status" value="1"/>
</dbReference>
<dbReference type="eggNOG" id="KOG2726">
    <property type="taxonomic scope" value="Eukaryota"/>
</dbReference>
<evidence type="ECO:0000313" key="4">
    <source>
        <dbReference type="Proteomes" id="UP000054408"/>
    </source>
</evidence>
<evidence type="ECO:0000259" key="2">
    <source>
        <dbReference type="PROSITE" id="PS00745"/>
    </source>
</evidence>
<dbReference type="SUPFAM" id="SSF75620">
    <property type="entry name" value="Release factor"/>
    <property type="match status" value="1"/>
</dbReference>
<name>A0A0L0DN56_THETB</name>
<gene>
    <name evidence="3" type="ORF">AMSG_09457</name>
</gene>
<dbReference type="PANTHER" id="PTHR43116">
    <property type="entry name" value="PEPTIDE CHAIN RELEASE FACTOR 2"/>
    <property type="match status" value="1"/>
</dbReference>
<dbReference type="OrthoDB" id="2019491at2759"/>
<comment type="similarity">
    <text evidence="1">Belongs to the prokaryotic/mitochondrial release factor family.</text>
</comment>
<dbReference type="Pfam" id="PF00472">
    <property type="entry name" value="RF-1"/>
    <property type="match status" value="1"/>
</dbReference>
<dbReference type="InterPro" id="IPR005139">
    <property type="entry name" value="PCRF"/>
</dbReference>
<dbReference type="STRING" id="461836.A0A0L0DN56"/>
<dbReference type="AlphaFoldDB" id="A0A0L0DN56"/>
<dbReference type="GO" id="GO:0003747">
    <property type="term" value="F:translation release factor activity"/>
    <property type="evidence" value="ECO:0007669"/>
    <property type="project" value="InterPro"/>
</dbReference>
<dbReference type="Gene3D" id="3.30.160.20">
    <property type="match status" value="1"/>
</dbReference>
<evidence type="ECO:0000256" key="1">
    <source>
        <dbReference type="ARBA" id="ARBA00010835"/>
    </source>
</evidence>
<dbReference type="RefSeq" id="XP_013754305.1">
    <property type="nucleotide sequence ID" value="XM_013898851.1"/>
</dbReference>
<keyword evidence="4" id="KW-1185">Reference proteome</keyword>
<dbReference type="Proteomes" id="UP000054408">
    <property type="component" value="Unassembled WGS sequence"/>
</dbReference>
<protein>
    <submittedName>
        <fullName evidence="3">PE-PGRS family protein</fullName>
    </submittedName>
</protein>
<sequence>MLLDRARQVVIMGMRIQQTSVGRAQGAAAAAAATEVSEWLALVAEVAKEASALSGANREAGAEAEADASAGLADAIATAEDAQIDEMYHLALDEAACPGGGGGGAYVAIAPGAGGADAGEWAQMLGAMYLRWHGRHARGRDASQAACNAAGAHGVDLVLPGVRAEGWLAHETGVHKLVRRSPFASGRRHTSFASVRVLPLPGEAARGPDGDSLLASPDVRVETFRASGPGGQSVNTTDSAVRLTHLPTGISAVAADRSQGGNKRTAARTLAAKLAAAAADAAAADSAAAYAALDRNAFGSGGVVRSYVLDPYTMHQDATGPRCA</sequence>
<feature type="domain" description="Prokaryotic-type class I peptide chain release factors" evidence="2">
    <location>
        <begin position="225"/>
        <end position="241"/>
    </location>
</feature>
<dbReference type="InterPro" id="IPR045853">
    <property type="entry name" value="Pep_chain_release_fac_I_sf"/>
</dbReference>
<accession>A0A0L0DN56</accession>
<proteinExistence type="inferred from homology"/>
<evidence type="ECO:0000313" key="3">
    <source>
        <dbReference type="EMBL" id="KNC53742.1"/>
    </source>
</evidence>
<dbReference type="Pfam" id="PF03462">
    <property type="entry name" value="PCRF"/>
    <property type="match status" value="1"/>
</dbReference>
<dbReference type="InterPro" id="IPR000352">
    <property type="entry name" value="Pep_chain_release_fac_I"/>
</dbReference>
<dbReference type="GO" id="GO:0005737">
    <property type="term" value="C:cytoplasm"/>
    <property type="evidence" value="ECO:0007669"/>
    <property type="project" value="UniProtKB-ARBA"/>
</dbReference>